<dbReference type="AlphaFoldDB" id="A0A9P6UAS5"/>
<reference evidence="2" key="1">
    <citation type="journal article" date="2020" name="Fungal Divers.">
        <title>Resolving the Mortierellaceae phylogeny through synthesis of multi-gene phylogenetics and phylogenomics.</title>
        <authorList>
            <person name="Vandepol N."/>
            <person name="Liber J."/>
            <person name="Desiro A."/>
            <person name="Na H."/>
            <person name="Kennedy M."/>
            <person name="Barry K."/>
            <person name="Grigoriev I.V."/>
            <person name="Miller A.N."/>
            <person name="O'Donnell K."/>
            <person name="Stajich J.E."/>
            <person name="Bonito G."/>
        </authorList>
    </citation>
    <scope>NUCLEOTIDE SEQUENCE</scope>
    <source>
        <strain evidence="2">BC1065</strain>
    </source>
</reference>
<sequence length="135" mass="13802">MKCILVITVLAAVASAQSTWTSCGAGSATVSSLALDKVPICRGGQVCVTVNGKLTAALSDATVELNGTFDTMTVYTATGTVENTPVSATTFRICATPPRSTWFGITTAYTLTVKNGDGSAVLCQKTDLIPADCTA</sequence>
<feature type="signal peptide" evidence="1">
    <location>
        <begin position="1"/>
        <end position="16"/>
    </location>
</feature>
<evidence type="ECO:0000256" key="1">
    <source>
        <dbReference type="SAM" id="SignalP"/>
    </source>
</evidence>
<evidence type="ECO:0000313" key="2">
    <source>
        <dbReference type="EMBL" id="KAG0266627.1"/>
    </source>
</evidence>
<comment type="caution">
    <text evidence="2">The sequence shown here is derived from an EMBL/GenBank/DDBJ whole genome shotgun (WGS) entry which is preliminary data.</text>
</comment>
<keyword evidence="1" id="KW-0732">Signal</keyword>
<dbReference type="EMBL" id="JAAAJB010000090">
    <property type="protein sequence ID" value="KAG0266627.1"/>
    <property type="molecule type" value="Genomic_DNA"/>
</dbReference>
<dbReference type="Proteomes" id="UP000807716">
    <property type="component" value="Unassembled WGS sequence"/>
</dbReference>
<evidence type="ECO:0000313" key="3">
    <source>
        <dbReference type="Proteomes" id="UP000807716"/>
    </source>
</evidence>
<dbReference type="PROSITE" id="PS51257">
    <property type="entry name" value="PROKAR_LIPOPROTEIN"/>
    <property type="match status" value="1"/>
</dbReference>
<gene>
    <name evidence="2" type="ORF">DFQ27_009634</name>
</gene>
<keyword evidence="3" id="KW-1185">Reference proteome</keyword>
<protein>
    <submittedName>
        <fullName evidence="2">Uncharacterized protein</fullName>
    </submittedName>
</protein>
<proteinExistence type="predicted"/>
<name>A0A9P6UAS5_9FUNG</name>
<dbReference type="OrthoDB" id="10373680at2759"/>
<feature type="chain" id="PRO_5040328121" evidence="1">
    <location>
        <begin position="17"/>
        <end position="135"/>
    </location>
</feature>
<accession>A0A9P6UAS5</accession>
<organism evidence="2 3">
    <name type="scientific">Actinomortierella ambigua</name>
    <dbReference type="NCBI Taxonomy" id="1343610"/>
    <lineage>
        <taxon>Eukaryota</taxon>
        <taxon>Fungi</taxon>
        <taxon>Fungi incertae sedis</taxon>
        <taxon>Mucoromycota</taxon>
        <taxon>Mortierellomycotina</taxon>
        <taxon>Mortierellomycetes</taxon>
        <taxon>Mortierellales</taxon>
        <taxon>Mortierellaceae</taxon>
        <taxon>Actinomortierella</taxon>
    </lineage>
</organism>